<keyword evidence="2" id="KW-1185">Reference proteome</keyword>
<dbReference type="Proteomes" id="UP000008388">
    <property type="component" value="Segment"/>
</dbReference>
<proteinExistence type="predicted"/>
<evidence type="ECO:0000313" key="1">
    <source>
        <dbReference type="EMBL" id="AEH03685.1"/>
    </source>
</evidence>
<dbReference type="RefSeq" id="YP_009217341.1">
    <property type="nucleotide sequence ID" value="NC_028999.1"/>
</dbReference>
<dbReference type="KEGG" id="vg:26643790"/>
<gene>
    <name evidence="1" type="primary">262</name>
</gene>
<accession>F8SJA1</accession>
<organism evidence="1 2">
    <name type="scientific">Pseudomonas phage PhiPA3</name>
    <name type="common">Pseudomonas aeruginosa phage PhiPA3</name>
    <dbReference type="NCBI Taxonomy" id="998086"/>
    <lineage>
        <taxon>Viruses</taxon>
        <taxon>Duplodnaviria</taxon>
        <taxon>Heunggongvirae</taxon>
        <taxon>Uroviricota</taxon>
        <taxon>Caudoviricetes</taxon>
        <taxon>Chimalliviridae</taxon>
        <taxon>Miltoncavirus</taxon>
        <taxon>Miltoncavirus PhiPA3</taxon>
    </lineage>
</organism>
<protein>
    <submittedName>
        <fullName evidence="1">Uncharacterized protein 262</fullName>
    </submittedName>
</protein>
<dbReference type="GeneID" id="26643790"/>
<sequence length="143" mass="16518">MNSTQKVLIIDGGSLTTQMTAALIATCKRECIEIEEYKPCEKGYLPYPDLSGLNRNLIPYFETEESGEYDRVPTSTYEKRQFKKSDKQQEAAALWLKTAYALDHAKTKEERHHIVKGYKSQRRILRLQHAGVILTRLHECTLK</sequence>
<reference evidence="1 2" key="1">
    <citation type="journal article" date="2011" name="Microbiology">
        <title>The Pseudomonas aeruginosa generalized transducing phage phiPA3 is a new member of the phiKZ-like group of 'jumbo' phages, and infects model laboratory strains and clinical isolates from cystic fibrosis patients.</title>
        <authorList>
            <person name="Monson R."/>
            <person name="Foulds I."/>
            <person name="Foweraker J."/>
            <person name="Welch M."/>
            <person name="Salmond G.P."/>
        </authorList>
    </citation>
    <scope>NUCLEOTIDE SEQUENCE [LARGE SCALE GENOMIC DNA]</scope>
</reference>
<name>F8SJA1_BPPA3</name>
<evidence type="ECO:0000313" key="2">
    <source>
        <dbReference type="Proteomes" id="UP000008388"/>
    </source>
</evidence>
<dbReference type="EMBL" id="HQ630627">
    <property type="protein sequence ID" value="AEH03685.1"/>
    <property type="molecule type" value="Genomic_DNA"/>
</dbReference>
<organismHost>
    <name type="scientific">Pseudomonas aeruginosa</name>
    <dbReference type="NCBI Taxonomy" id="287"/>
</organismHost>